<feature type="compositionally biased region" description="Low complexity" evidence="1">
    <location>
        <begin position="51"/>
        <end position="75"/>
    </location>
</feature>
<feature type="compositionally biased region" description="Low complexity" evidence="1">
    <location>
        <begin position="184"/>
        <end position="197"/>
    </location>
</feature>
<reference evidence="2 3" key="1">
    <citation type="submission" date="2019-03" db="EMBL/GenBank/DDBJ databases">
        <title>Sequencing 23 genomes of Wallemia ichthyophaga.</title>
        <authorList>
            <person name="Gostincar C."/>
        </authorList>
    </citation>
    <scope>NUCLEOTIDE SEQUENCE [LARGE SCALE GENOMIC DNA]</scope>
    <source>
        <strain evidence="2 3">EXF-5753</strain>
    </source>
</reference>
<comment type="caution">
    <text evidence="2">The sequence shown here is derived from an EMBL/GenBank/DDBJ whole genome shotgun (WGS) entry which is preliminary data.</text>
</comment>
<feature type="compositionally biased region" description="Polar residues" evidence="1">
    <location>
        <begin position="35"/>
        <end position="50"/>
    </location>
</feature>
<name>A0A4T0FP24_9BASI</name>
<feature type="region of interest" description="Disordered" evidence="1">
    <location>
        <begin position="444"/>
        <end position="661"/>
    </location>
</feature>
<feature type="compositionally biased region" description="Polar residues" evidence="1">
    <location>
        <begin position="638"/>
        <end position="655"/>
    </location>
</feature>
<evidence type="ECO:0000313" key="3">
    <source>
        <dbReference type="Proteomes" id="UP000310189"/>
    </source>
</evidence>
<feature type="compositionally biased region" description="Basic and acidic residues" evidence="1">
    <location>
        <begin position="609"/>
        <end position="631"/>
    </location>
</feature>
<evidence type="ECO:0000313" key="2">
    <source>
        <dbReference type="EMBL" id="TIA90417.1"/>
    </source>
</evidence>
<feature type="compositionally biased region" description="Polar residues" evidence="1">
    <location>
        <begin position="1"/>
        <end position="27"/>
    </location>
</feature>
<feature type="compositionally biased region" description="Basic and acidic residues" evidence="1">
    <location>
        <begin position="481"/>
        <end position="490"/>
    </location>
</feature>
<feature type="compositionally biased region" description="Polar residues" evidence="1">
    <location>
        <begin position="262"/>
        <end position="275"/>
    </location>
</feature>
<dbReference type="OrthoDB" id="3358078at2759"/>
<protein>
    <submittedName>
        <fullName evidence="2">Uncharacterized protein</fullName>
    </submittedName>
</protein>
<dbReference type="AlphaFoldDB" id="A0A4T0FP24"/>
<dbReference type="Proteomes" id="UP000310189">
    <property type="component" value="Unassembled WGS sequence"/>
</dbReference>
<feature type="compositionally biased region" description="Low complexity" evidence="1">
    <location>
        <begin position="133"/>
        <end position="153"/>
    </location>
</feature>
<feature type="compositionally biased region" description="Basic residues" evidence="1">
    <location>
        <begin position="284"/>
        <end position="293"/>
    </location>
</feature>
<feature type="region of interest" description="Disordered" evidence="1">
    <location>
        <begin position="1"/>
        <end position="314"/>
    </location>
</feature>
<feature type="compositionally biased region" description="Polar residues" evidence="1">
    <location>
        <begin position="537"/>
        <end position="546"/>
    </location>
</feature>
<feature type="compositionally biased region" description="Polar residues" evidence="1">
    <location>
        <begin position="573"/>
        <end position="585"/>
    </location>
</feature>
<organism evidence="2 3">
    <name type="scientific">Wallemia hederae</name>
    <dbReference type="NCBI Taxonomy" id="1540922"/>
    <lineage>
        <taxon>Eukaryota</taxon>
        <taxon>Fungi</taxon>
        <taxon>Dikarya</taxon>
        <taxon>Basidiomycota</taxon>
        <taxon>Wallemiomycotina</taxon>
        <taxon>Wallemiomycetes</taxon>
        <taxon>Wallemiales</taxon>
        <taxon>Wallemiaceae</taxon>
        <taxon>Wallemia</taxon>
    </lineage>
</organism>
<feature type="compositionally biased region" description="Polar residues" evidence="1">
    <location>
        <begin position="467"/>
        <end position="476"/>
    </location>
</feature>
<feature type="compositionally biased region" description="Polar residues" evidence="1">
    <location>
        <begin position="493"/>
        <end position="517"/>
    </location>
</feature>
<feature type="compositionally biased region" description="Polar residues" evidence="1">
    <location>
        <begin position="162"/>
        <end position="183"/>
    </location>
</feature>
<proteinExistence type="predicted"/>
<evidence type="ECO:0000256" key="1">
    <source>
        <dbReference type="SAM" id="MobiDB-lite"/>
    </source>
</evidence>
<gene>
    <name evidence="2" type="ORF">E3P99_01558</name>
</gene>
<accession>A0A4T0FP24</accession>
<sequence length="661" mass="73023">MKNPLKISTDNSSANKIDSLVERNNQVLERARALANSTPSRTPSRASYNHASSPFSPSPLSASVTSSRTSSAARSNLDLRSKASSQAPSNHLSISSYARSRRGNSPRLGDDDTKSSTFKRRSVLPQEFYEQDSPSSRVSRTRSNSVTSRTSVESPERVRPSSRVTNRTSMGTTVADSFQPFPQSTTSHSPLPPSTSSNYRRQVVSSLNDLDTDRSPSLNSRPIRHSTSTSLEGVKEGMFRSSRFNNRPSLGESEFRPATAMAFSSTADSMWSPQNQHPPPLKRGQSRSSRHLRSQSALDLSPKRSVPSVRAVNRSPLLENHEVLRSPTKLTPATSKRLDTLANSLKSLQMGLSRLDLASSEETDRSASLSVKNMSKASENIHKLHAQALEFLLRAETDNTLFSNPENVEDCRMLHTHAKDAQRAADELVRDLTDTLVGMSRLVRDLSGSQSPSKVKNAPVHDRSHSRASSVSTFMPQEQPYRSRLDDIRSHRPNSTSLDIRRSSLFSNPTPSPTGDRTPSLGYRPRSTYLSEHHRSISGSSTNTIKNTRDAEVDTIRPSPRVSSPEKSPVYSGLSQGRRASSRISSIHEGHPSFVRSLGKSATTAVTRENAHGRLKEEELLSEKGEREQRRSSHTRSKPSLTSYWPWNAQSSQFRRGSADA</sequence>
<keyword evidence="3" id="KW-1185">Reference proteome</keyword>
<feature type="compositionally biased region" description="Polar residues" evidence="1">
    <location>
        <begin position="82"/>
        <end position="98"/>
    </location>
</feature>
<feature type="compositionally biased region" description="Polar residues" evidence="1">
    <location>
        <begin position="198"/>
        <end position="231"/>
    </location>
</feature>
<dbReference type="EMBL" id="SPNW01000019">
    <property type="protein sequence ID" value="TIA90417.1"/>
    <property type="molecule type" value="Genomic_DNA"/>
</dbReference>